<gene>
    <name evidence="4" type="ORF">SAMN05216243_0513</name>
</gene>
<keyword evidence="4" id="KW-0969">Cilium</keyword>
<sequence length="193" mass="21074">MASKARSEKEKTGIFQLLLFIFIPLILVCTFALIIMAAAGVDVPGYAKKYAGNIPGVASLVSTEAEEGDMEGQKQIESAISAKDEQIEQLEAELETRESEINELNMQIEDLQQEMAAEEEDTSEEQTDVIADISTSFQNMESENAAVILANLDENTALLVMEKISKKTMGSILGEMDPDEAARLTNAYASQDN</sequence>
<dbReference type="SUPFAM" id="SSF46579">
    <property type="entry name" value="Prefoldin"/>
    <property type="match status" value="1"/>
</dbReference>
<evidence type="ECO:0000256" key="1">
    <source>
        <dbReference type="SAM" id="Coils"/>
    </source>
</evidence>
<keyword evidence="4" id="KW-0966">Cell projection</keyword>
<feature type="coiled-coil region" evidence="1">
    <location>
        <begin position="73"/>
        <end position="128"/>
    </location>
</feature>
<keyword evidence="2" id="KW-0812">Transmembrane</keyword>
<proteinExistence type="predicted"/>
<keyword evidence="2" id="KW-1133">Transmembrane helix</keyword>
<dbReference type="InterPro" id="IPR006668">
    <property type="entry name" value="Mg_transptr_MgtE_intracell_dom"/>
</dbReference>
<name>A0A1G8W206_9BACI</name>
<keyword evidence="4" id="KW-0282">Flagellum</keyword>
<evidence type="ECO:0000313" key="5">
    <source>
        <dbReference type="Proteomes" id="UP000198694"/>
    </source>
</evidence>
<evidence type="ECO:0000313" key="4">
    <source>
        <dbReference type="EMBL" id="SDJ72401.1"/>
    </source>
</evidence>
<dbReference type="OrthoDB" id="1724615at2"/>
<dbReference type="Pfam" id="PF03448">
    <property type="entry name" value="MgtE_N"/>
    <property type="match status" value="1"/>
</dbReference>
<keyword evidence="2" id="KW-0472">Membrane</keyword>
<dbReference type="SUPFAM" id="SSF158791">
    <property type="entry name" value="MgtE N-terminal domain-like"/>
    <property type="match status" value="1"/>
</dbReference>
<evidence type="ECO:0000259" key="3">
    <source>
        <dbReference type="Pfam" id="PF03448"/>
    </source>
</evidence>
<dbReference type="EMBL" id="FNFL01000001">
    <property type="protein sequence ID" value="SDJ72401.1"/>
    <property type="molecule type" value="Genomic_DNA"/>
</dbReference>
<keyword evidence="5" id="KW-1185">Reference proteome</keyword>
<dbReference type="STRING" id="407036.SAMN05216243_0513"/>
<keyword evidence="1" id="KW-0175">Coiled coil</keyword>
<feature type="domain" description="Magnesium transporter MgtE intracellular" evidence="3">
    <location>
        <begin position="136"/>
        <end position="186"/>
    </location>
</feature>
<dbReference type="AlphaFoldDB" id="A0A1G8W206"/>
<feature type="transmembrane region" description="Helical" evidence="2">
    <location>
        <begin position="12"/>
        <end position="39"/>
    </location>
</feature>
<accession>A0A1G8W206</accession>
<dbReference type="RefSeq" id="WP_093210740.1">
    <property type="nucleotide sequence ID" value="NZ_FNFL01000001.1"/>
</dbReference>
<reference evidence="4 5" key="1">
    <citation type="submission" date="2016-10" db="EMBL/GenBank/DDBJ databases">
        <authorList>
            <person name="de Groot N.N."/>
        </authorList>
    </citation>
    <scope>NUCLEOTIDE SEQUENCE [LARGE SCALE GENOMIC DNA]</scope>
    <source>
        <strain evidence="4 5">CGMCC 1.6502</strain>
    </source>
</reference>
<organism evidence="4 5">
    <name type="scientific">Sediminibacillus albus</name>
    <dbReference type="NCBI Taxonomy" id="407036"/>
    <lineage>
        <taxon>Bacteria</taxon>
        <taxon>Bacillati</taxon>
        <taxon>Bacillota</taxon>
        <taxon>Bacilli</taxon>
        <taxon>Bacillales</taxon>
        <taxon>Bacillaceae</taxon>
        <taxon>Sediminibacillus</taxon>
    </lineage>
</organism>
<dbReference type="Proteomes" id="UP000198694">
    <property type="component" value="Unassembled WGS sequence"/>
</dbReference>
<protein>
    <submittedName>
        <fullName evidence="4">Flagellar motility protein MotE, a chaperone for MotC folding</fullName>
    </submittedName>
</protein>
<evidence type="ECO:0000256" key="2">
    <source>
        <dbReference type="SAM" id="Phobius"/>
    </source>
</evidence>